<dbReference type="PROSITE" id="PS50071">
    <property type="entry name" value="HOMEOBOX_2"/>
    <property type="match status" value="1"/>
</dbReference>
<feature type="domain" description="Homeobox" evidence="8">
    <location>
        <begin position="66"/>
        <end position="126"/>
    </location>
</feature>
<evidence type="ECO:0000313" key="10">
    <source>
        <dbReference type="Proteomes" id="UP001364617"/>
    </source>
</evidence>
<feature type="compositionally biased region" description="Basic and acidic residues" evidence="7">
    <location>
        <begin position="30"/>
        <end position="39"/>
    </location>
</feature>
<sequence length="183" mass="20952">MHEGTGNSALQGKTSFSIADILDSSKFNGKHQDTQKDVRTQGSSINKDPFKTTSSQDIPGISGTKGKSKRIRTAFTLDQLRILERSFQNSHYLSVFERHCIATALRLSETQVKIWFQNRRTKWKKEQEGQEGEEQNHCAPPAFVQNSYLYTQPGHHASHVHYYPAPQTPYLNPSYHHQTLMMF</sequence>
<dbReference type="InterPro" id="IPR020479">
    <property type="entry name" value="HD_metazoa"/>
</dbReference>
<evidence type="ECO:0000256" key="2">
    <source>
        <dbReference type="ARBA" id="ARBA00023125"/>
    </source>
</evidence>
<evidence type="ECO:0000256" key="7">
    <source>
        <dbReference type="SAM" id="MobiDB-lite"/>
    </source>
</evidence>
<dbReference type="GO" id="GO:0000981">
    <property type="term" value="F:DNA-binding transcription factor activity, RNA polymerase II-specific"/>
    <property type="evidence" value="ECO:0007669"/>
    <property type="project" value="InterPro"/>
</dbReference>
<organism evidence="9 10">
    <name type="scientific">Phoxinus phoxinus</name>
    <name type="common">Eurasian minnow</name>
    <dbReference type="NCBI Taxonomy" id="58324"/>
    <lineage>
        <taxon>Eukaryota</taxon>
        <taxon>Metazoa</taxon>
        <taxon>Chordata</taxon>
        <taxon>Craniata</taxon>
        <taxon>Vertebrata</taxon>
        <taxon>Euteleostomi</taxon>
        <taxon>Actinopterygii</taxon>
        <taxon>Neopterygii</taxon>
        <taxon>Teleostei</taxon>
        <taxon>Ostariophysi</taxon>
        <taxon>Cypriniformes</taxon>
        <taxon>Leuciscidae</taxon>
        <taxon>Phoxininae</taxon>
        <taxon>Phoxinus</taxon>
    </lineage>
</organism>
<dbReference type="GO" id="GO:0005634">
    <property type="term" value="C:nucleus"/>
    <property type="evidence" value="ECO:0007669"/>
    <property type="project" value="UniProtKB-SubCell"/>
</dbReference>
<dbReference type="SMART" id="SM00389">
    <property type="entry name" value="HOX"/>
    <property type="match status" value="1"/>
</dbReference>
<dbReference type="PANTHER" id="PTHR24333:SF13">
    <property type="entry name" value="HOMEOBOX DOMAIN-CONTAINING PROTEIN"/>
    <property type="match status" value="1"/>
</dbReference>
<comment type="subcellular location">
    <subcellularLocation>
        <location evidence="1 5 6">Nucleus</location>
    </subcellularLocation>
</comment>
<evidence type="ECO:0000313" key="9">
    <source>
        <dbReference type="EMBL" id="KAK7125331.1"/>
    </source>
</evidence>
<feature type="DNA-binding region" description="Homeobox" evidence="5">
    <location>
        <begin position="68"/>
        <end position="127"/>
    </location>
</feature>
<name>A0AAN9GU58_9TELE</name>
<proteinExistence type="predicted"/>
<dbReference type="SUPFAM" id="SSF46689">
    <property type="entry name" value="Homeodomain-like"/>
    <property type="match status" value="1"/>
</dbReference>
<evidence type="ECO:0000256" key="6">
    <source>
        <dbReference type="RuleBase" id="RU000682"/>
    </source>
</evidence>
<evidence type="ECO:0000256" key="4">
    <source>
        <dbReference type="ARBA" id="ARBA00023242"/>
    </source>
</evidence>
<keyword evidence="3 5" id="KW-0371">Homeobox</keyword>
<dbReference type="EMBL" id="JAYKXH010000023">
    <property type="protein sequence ID" value="KAK7125331.1"/>
    <property type="molecule type" value="Genomic_DNA"/>
</dbReference>
<dbReference type="PROSITE" id="PS00027">
    <property type="entry name" value="HOMEOBOX_1"/>
    <property type="match status" value="1"/>
</dbReference>
<accession>A0AAN9GU58</accession>
<dbReference type="InterPro" id="IPR017970">
    <property type="entry name" value="Homeobox_CS"/>
</dbReference>
<comment type="caution">
    <text evidence="9">The sequence shown here is derived from an EMBL/GenBank/DDBJ whole genome shotgun (WGS) entry which is preliminary data.</text>
</comment>
<evidence type="ECO:0000256" key="1">
    <source>
        <dbReference type="ARBA" id="ARBA00004123"/>
    </source>
</evidence>
<keyword evidence="10" id="KW-1185">Reference proteome</keyword>
<dbReference type="CDD" id="cd00086">
    <property type="entry name" value="homeodomain"/>
    <property type="match status" value="1"/>
</dbReference>
<dbReference type="InterPro" id="IPR001356">
    <property type="entry name" value="HD"/>
</dbReference>
<dbReference type="InterPro" id="IPR050848">
    <property type="entry name" value="Homeobox_TF"/>
</dbReference>
<dbReference type="Pfam" id="PF00046">
    <property type="entry name" value="Homeodomain"/>
    <property type="match status" value="1"/>
</dbReference>
<dbReference type="GO" id="GO:0003677">
    <property type="term" value="F:DNA binding"/>
    <property type="evidence" value="ECO:0007669"/>
    <property type="project" value="UniProtKB-UniRule"/>
</dbReference>
<dbReference type="AlphaFoldDB" id="A0AAN9GU58"/>
<dbReference type="Gene3D" id="1.10.10.60">
    <property type="entry name" value="Homeodomain-like"/>
    <property type="match status" value="1"/>
</dbReference>
<protein>
    <recommendedName>
        <fullName evidence="8">Homeobox domain-containing protein</fullName>
    </recommendedName>
</protein>
<evidence type="ECO:0000259" key="8">
    <source>
        <dbReference type="PROSITE" id="PS50071"/>
    </source>
</evidence>
<dbReference type="PANTHER" id="PTHR24333">
    <property type="entry name" value="HOMEO BOX HB9 LIKE A-RELATED"/>
    <property type="match status" value="1"/>
</dbReference>
<feature type="region of interest" description="Disordered" evidence="7">
    <location>
        <begin position="27"/>
        <end position="66"/>
    </location>
</feature>
<keyword evidence="4 5" id="KW-0539">Nucleus</keyword>
<dbReference type="InterPro" id="IPR009057">
    <property type="entry name" value="Homeodomain-like_sf"/>
</dbReference>
<evidence type="ECO:0000256" key="5">
    <source>
        <dbReference type="PROSITE-ProRule" id="PRU00108"/>
    </source>
</evidence>
<feature type="compositionally biased region" description="Polar residues" evidence="7">
    <location>
        <begin position="40"/>
        <end position="57"/>
    </location>
</feature>
<keyword evidence="2 5" id="KW-0238">DNA-binding</keyword>
<evidence type="ECO:0000256" key="3">
    <source>
        <dbReference type="ARBA" id="ARBA00023155"/>
    </source>
</evidence>
<reference evidence="9 10" key="1">
    <citation type="submission" date="2024-02" db="EMBL/GenBank/DDBJ databases">
        <title>Chromosome-level genome assembly of the Eurasian Minnow (Phoxinus phoxinus).</title>
        <authorList>
            <person name="Oriowo T.O."/>
            <person name="Martin S."/>
            <person name="Stange M."/>
            <person name="Chrysostomakis Y."/>
            <person name="Brown T."/>
            <person name="Winkler S."/>
            <person name="Kukowka S."/>
            <person name="Myers E.W."/>
            <person name="Bohne A."/>
        </authorList>
    </citation>
    <scope>NUCLEOTIDE SEQUENCE [LARGE SCALE GENOMIC DNA]</scope>
    <source>
        <strain evidence="9">ZFMK-TIS-60720</strain>
        <tissue evidence="9">Whole Organism</tissue>
    </source>
</reference>
<dbReference type="Proteomes" id="UP001364617">
    <property type="component" value="Unassembled WGS sequence"/>
</dbReference>
<gene>
    <name evidence="9" type="ORF">R3I93_020875</name>
</gene>
<dbReference type="PRINTS" id="PR00024">
    <property type="entry name" value="HOMEOBOX"/>
</dbReference>